<protein>
    <submittedName>
        <fullName evidence="1">Uncharacterized protein (TIGR03089 family)</fullName>
    </submittedName>
</protein>
<accession>A0A542ZGB6</accession>
<keyword evidence="2" id="KW-1185">Reference proteome</keyword>
<dbReference type="OrthoDB" id="3396763at2"/>
<proteinExistence type="predicted"/>
<sequence>MRTPASLLADLLAADPARPRVTFYDDAPGETCGERIELSGKVLANWVAKAGNALQEELDAGPGTVVRLDLPGHWRALYWALAAWSVGATVDLDGTIDADVTVTDDPERVPAGGEAVVVTLAALARSHPNPLPAGAMDEARELATYADAFSPWEAPGPRDRALVAGGEHTAYDAVVPSPGWPAGARVLATGDLASVLRTALAAWAVDGSVVLVREADPARMPGRLAAEGVTLDPR</sequence>
<dbReference type="AlphaFoldDB" id="A0A542ZGB6"/>
<dbReference type="Proteomes" id="UP000319514">
    <property type="component" value="Unassembled WGS sequence"/>
</dbReference>
<comment type="caution">
    <text evidence="1">The sequence shown here is derived from an EMBL/GenBank/DDBJ whole genome shotgun (WGS) entry which is preliminary data.</text>
</comment>
<dbReference type="SUPFAM" id="SSF56801">
    <property type="entry name" value="Acetyl-CoA synthetase-like"/>
    <property type="match status" value="1"/>
</dbReference>
<evidence type="ECO:0000313" key="1">
    <source>
        <dbReference type="EMBL" id="TQL59372.1"/>
    </source>
</evidence>
<dbReference type="EMBL" id="VFOQ01000001">
    <property type="protein sequence ID" value="TQL59372.1"/>
    <property type="molecule type" value="Genomic_DNA"/>
</dbReference>
<dbReference type="RefSeq" id="WP_141787402.1">
    <property type="nucleotide sequence ID" value="NZ_BAAAKX010000013.1"/>
</dbReference>
<gene>
    <name evidence="1" type="ORF">FB474_0726</name>
</gene>
<reference evidence="1 2" key="1">
    <citation type="submission" date="2019-06" db="EMBL/GenBank/DDBJ databases">
        <title>Sequencing the genomes of 1000 actinobacteria strains.</title>
        <authorList>
            <person name="Klenk H.-P."/>
        </authorList>
    </citation>
    <scope>NUCLEOTIDE SEQUENCE [LARGE SCALE GENOMIC DNA]</scope>
    <source>
        <strain evidence="1 2">DSM 18082</strain>
    </source>
</reference>
<dbReference type="InterPro" id="IPR017523">
    <property type="entry name" value="Rv3268"/>
</dbReference>
<organism evidence="1 2">
    <name type="scientific">Oryzihumus leptocrescens</name>
    <dbReference type="NCBI Taxonomy" id="297536"/>
    <lineage>
        <taxon>Bacteria</taxon>
        <taxon>Bacillati</taxon>
        <taxon>Actinomycetota</taxon>
        <taxon>Actinomycetes</taxon>
        <taxon>Micrococcales</taxon>
        <taxon>Intrasporangiaceae</taxon>
        <taxon>Oryzihumus</taxon>
    </lineage>
</organism>
<evidence type="ECO:0000313" key="2">
    <source>
        <dbReference type="Proteomes" id="UP000319514"/>
    </source>
</evidence>
<dbReference type="NCBIfam" id="TIGR03089">
    <property type="entry name" value="TIGR03089 family protein"/>
    <property type="match status" value="1"/>
</dbReference>
<name>A0A542ZGB6_9MICO</name>